<feature type="transmembrane region" description="Helical" evidence="1">
    <location>
        <begin position="170"/>
        <end position="200"/>
    </location>
</feature>
<feature type="transmembrane region" description="Helical" evidence="1">
    <location>
        <begin position="92"/>
        <end position="113"/>
    </location>
</feature>
<protein>
    <recommendedName>
        <fullName evidence="2">Membrane protein 6-pyruvoyl-tetrahydropterin synthase-related domain-containing protein</fullName>
    </recommendedName>
</protein>
<reference evidence="3 4" key="1">
    <citation type="journal article" date="2016" name="Nat. Commun.">
        <title>Thousands of microbial genomes shed light on interconnected biogeochemical processes in an aquifer system.</title>
        <authorList>
            <person name="Anantharaman K."/>
            <person name="Brown C.T."/>
            <person name="Hug L.A."/>
            <person name="Sharon I."/>
            <person name="Castelle C.J."/>
            <person name="Probst A.J."/>
            <person name="Thomas B.C."/>
            <person name="Singh A."/>
            <person name="Wilkins M.J."/>
            <person name="Karaoz U."/>
            <person name="Brodie E.L."/>
            <person name="Williams K.H."/>
            <person name="Hubbard S.S."/>
            <person name="Banfield J.F."/>
        </authorList>
    </citation>
    <scope>NUCLEOTIDE SEQUENCE [LARGE SCALE GENOMIC DNA]</scope>
</reference>
<feature type="transmembrane region" description="Helical" evidence="1">
    <location>
        <begin position="274"/>
        <end position="293"/>
    </location>
</feature>
<feature type="transmembrane region" description="Helical" evidence="1">
    <location>
        <begin position="390"/>
        <end position="408"/>
    </location>
</feature>
<evidence type="ECO:0000256" key="1">
    <source>
        <dbReference type="SAM" id="Phobius"/>
    </source>
</evidence>
<name>A0A1F5IAX0_9BACT</name>
<keyword evidence="1" id="KW-0812">Transmembrane</keyword>
<keyword evidence="1" id="KW-0472">Membrane</keyword>
<evidence type="ECO:0000259" key="2">
    <source>
        <dbReference type="Pfam" id="PF10131"/>
    </source>
</evidence>
<dbReference type="InterPro" id="IPR018776">
    <property type="entry name" value="Membrane_prot_PTPS-rel_domain"/>
</dbReference>
<feature type="domain" description="Membrane protein 6-pyruvoyl-tetrahydropterin synthase-related" evidence="2">
    <location>
        <begin position="75"/>
        <end position="418"/>
    </location>
</feature>
<keyword evidence="1" id="KW-1133">Transmembrane helix</keyword>
<feature type="transmembrane region" description="Helical" evidence="1">
    <location>
        <begin position="363"/>
        <end position="383"/>
    </location>
</feature>
<proteinExistence type="predicted"/>
<sequence>MKKDFVYIFLLIILLLPSQLLMLKEQLYPSHDALYHIGRIEEFHKAFLLGQIPPRLAPTILDSIGYPLFVVNYQLPYYFAEIFMQIFGNPSIAFKSIMSITFMLSAVFAFLVFRNFSSNIASLTGAIVFSYLPYRFANIYQRGSLGESVAIMFVPLVILAIHKVNRCTKFSIVLLTLSIFGLITSHTIIFLIFLPFFILYPICILKFKKRMIARLIIATIWGVLLSSFQLLPLIFEKKYMVFDQNLLGLFDDHFISIPQLLRIPMEGINIGTPIQVGITSILIFFLSTVFLIFKRNSQTAFYSERKNSGINAGGETNFERRSENHSLQAVGIYLFLALISFFFVTKFSIFFWENFTILAYVLYPWRFLSVIVTAIAFLTVILVDNLKLKKLLAVLIIFLSVYTSRHYFLKPTQLKHNPPTATLTTQSEFDSIWVTEKTFNARPIVTNTSDVIISNFINSPFSISFKTNTKAPTKFTVRKMYFPGWQVKVNGKNHSIEIIDGLISFDLLSGSWQIEVKFSESPLRRTANLITVLSFAVLIFIFVKRPKLLQP</sequence>
<feature type="transmembrane region" description="Helical" evidence="1">
    <location>
        <begin position="526"/>
        <end position="543"/>
    </location>
</feature>
<feature type="transmembrane region" description="Helical" evidence="1">
    <location>
        <begin position="330"/>
        <end position="351"/>
    </location>
</feature>
<dbReference type="Pfam" id="PF10131">
    <property type="entry name" value="PTPS_related"/>
    <property type="match status" value="1"/>
</dbReference>
<accession>A0A1F5IAX0</accession>
<evidence type="ECO:0000313" key="4">
    <source>
        <dbReference type="Proteomes" id="UP000177300"/>
    </source>
</evidence>
<evidence type="ECO:0000313" key="3">
    <source>
        <dbReference type="EMBL" id="OGE13429.1"/>
    </source>
</evidence>
<gene>
    <name evidence="3" type="ORF">A3G14_05270</name>
</gene>
<dbReference type="EMBL" id="MFBY01000032">
    <property type="protein sequence ID" value="OGE13429.1"/>
    <property type="molecule type" value="Genomic_DNA"/>
</dbReference>
<dbReference type="AlphaFoldDB" id="A0A1F5IAX0"/>
<feature type="transmembrane region" description="Helical" evidence="1">
    <location>
        <begin position="144"/>
        <end position="164"/>
    </location>
</feature>
<dbReference type="Proteomes" id="UP000177300">
    <property type="component" value="Unassembled WGS sequence"/>
</dbReference>
<organism evidence="3 4">
    <name type="scientific">Candidatus Curtissbacteria bacterium RIFCSPLOWO2_12_FULL_38_9</name>
    <dbReference type="NCBI Taxonomy" id="1797735"/>
    <lineage>
        <taxon>Bacteria</taxon>
        <taxon>Candidatus Curtissiibacteriota</taxon>
    </lineage>
</organism>
<feature type="transmembrane region" description="Helical" evidence="1">
    <location>
        <begin position="212"/>
        <end position="235"/>
    </location>
</feature>
<comment type="caution">
    <text evidence="3">The sequence shown here is derived from an EMBL/GenBank/DDBJ whole genome shotgun (WGS) entry which is preliminary data.</text>
</comment>